<dbReference type="InterPro" id="IPR000210">
    <property type="entry name" value="BTB/POZ_dom"/>
</dbReference>
<dbReference type="SUPFAM" id="SSF54695">
    <property type="entry name" value="POZ domain"/>
    <property type="match status" value="1"/>
</dbReference>
<proteinExistence type="predicted"/>
<evidence type="ECO:0000259" key="1">
    <source>
        <dbReference type="PROSITE" id="PS50097"/>
    </source>
</evidence>
<dbReference type="OrthoDB" id="5275938at2759"/>
<protein>
    <recommendedName>
        <fullName evidence="1">BTB domain-containing protein</fullName>
    </recommendedName>
</protein>
<dbReference type="InterPro" id="IPR011333">
    <property type="entry name" value="SKP1/BTB/POZ_sf"/>
</dbReference>
<sequence length="337" mass="38024">MDAPDWVLDEDGDLTLVVGTEPSRTMKVDSRTLCRASPIFRQMLSGLCRESKPPSGAWEVSLAEDDPAALLIIMDIIHGQYEYTTVEIAVGILCRVLRLASKYHMAKALRPVSSAWLGYANEDARKQLSGREAYLFVAYELGDAELFDYVGMRIVKECVLDNLGYMLTANGRHRLMDVEYVGRPDFVYEIKRCRLDILFKIKETCQYYIHSLATDNLAGLRNPPLALESRNMLIRLILKEAHDHGISAIFLDAVDDQNDKFSIRDIISKLMHLSDAITKDMRHRCEKFQVLIDEVNDAIVDFDSVSNDDGVAYMATQAAAAQLLLNSQSSIKEESYL</sequence>
<gene>
    <name evidence="2" type="ORF">C2857_003202</name>
</gene>
<dbReference type="SMART" id="SM00225">
    <property type="entry name" value="BTB"/>
    <property type="match status" value="1"/>
</dbReference>
<keyword evidence="3" id="KW-1185">Reference proteome</keyword>
<dbReference type="CDD" id="cd18186">
    <property type="entry name" value="BTB_POZ_ZBTB_KLHL-like"/>
    <property type="match status" value="1"/>
</dbReference>
<dbReference type="Proteomes" id="UP000594364">
    <property type="component" value="Chromosome 3"/>
</dbReference>
<dbReference type="Pfam" id="PF00651">
    <property type="entry name" value="BTB"/>
    <property type="match status" value="1"/>
</dbReference>
<name>A0A7S9KRZ8_EPIFF</name>
<dbReference type="Gene3D" id="3.30.710.10">
    <property type="entry name" value="Potassium Channel Kv1.1, Chain A"/>
    <property type="match status" value="1"/>
</dbReference>
<evidence type="ECO:0000313" key="3">
    <source>
        <dbReference type="Proteomes" id="UP000594364"/>
    </source>
</evidence>
<organism evidence="2 3">
    <name type="scientific">Epichloe festucae (strain Fl1)</name>
    <dbReference type="NCBI Taxonomy" id="877507"/>
    <lineage>
        <taxon>Eukaryota</taxon>
        <taxon>Fungi</taxon>
        <taxon>Dikarya</taxon>
        <taxon>Ascomycota</taxon>
        <taxon>Pezizomycotina</taxon>
        <taxon>Sordariomycetes</taxon>
        <taxon>Hypocreomycetidae</taxon>
        <taxon>Hypocreales</taxon>
        <taxon>Clavicipitaceae</taxon>
        <taxon>Epichloe</taxon>
    </lineage>
</organism>
<dbReference type="EMBL" id="CP031387">
    <property type="protein sequence ID" value="QPH00056.1"/>
    <property type="molecule type" value="Genomic_DNA"/>
</dbReference>
<accession>A0A7S9KRZ8</accession>
<reference evidence="2 3" key="1">
    <citation type="journal article" date="2018" name="PLoS Genet.">
        <title>Repeat elements organise 3D genome structure and mediate transcription in the filamentous fungus Epichloe festucae.</title>
        <authorList>
            <person name="Winter D.J."/>
            <person name="Ganley A.R.D."/>
            <person name="Young C.A."/>
            <person name="Liachko I."/>
            <person name="Schardl C.L."/>
            <person name="Dupont P.Y."/>
            <person name="Berry D."/>
            <person name="Ram A."/>
            <person name="Scott B."/>
            <person name="Cox M.P."/>
        </authorList>
    </citation>
    <scope>NUCLEOTIDE SEQUENCE [LARGE SCALE GENOMIC DNA]</scope>
    <source>
        <strain evidence="2 3">Fl1</strain>
    </source>
</reference>
<feature type="domain" description="BTB" evidence="1">
    <location>
        <begin position="12"/>
        <end position="78"/>
    </location>
</feature>
<dbReference type="PROSITE" id="PS50097">
    <property type="entry name" value="BTB"/>
    <property type="match status" value="1"/>
</dbReference>
<dbReference type="AlphaFoldDB" id="A0A7S9KRZ8"/>
<evidence type="ECO:0000313" key="2">
    <source>
        <dbReference type="EMBL" id="QPH00056.1"/>
    </source>
</evidence>